<feature type="active site" evidence="8">
    <location>
        <position position="84"/>
    </location>
</feature>
<feature type="binding site" evidence="6">
    <location>
        <begin position="84"/>
        <end position="85"/>
    </location>
    <ligand>
        <name>substrate</name>
    </ligand>
</feature>
<gene>
    <name evidence="11" type="ORF">JL107_02600</name>
</gene>
<evidence type="ECO:0000259" key="10">
    <source>
        <dbReference type="Pfam" id="PF17763"/>
    </source>
</evidence>
<dbReference type="Pfam" id="PF00710">
    <property type="entry name" value="Asparaginase"/>
    <property type="match status" value="1"/>
</dbReference>
<comment type="catalytic activity">
    <reaction evidence="4">
        <text>L-asparagine + H2O = L-aspartate + NH4(+)</text>
        <dbReference type="Rhea" id="RHEA:21016"/>
        <dbReference type="ChEBI" id="CHEBI:15377"/>
        <dbReference type="ChEBI" id="CHEBI:28938"/>
        <dbReference type="ChEBI" id="CHEBI:29991"/>
        <dbReference type="ChEBI" id="CHEBI:58048"/>
        <dbReference type="EC" id="3.5.1.1"/>
    </reaction>
</comment>
<feature type="binding site" evidence="6">
    <location>
        <position position="52"/>
    </location>
    <ligand>
        <name>substrate</name>
    </ligand>
</feature>
<feature type="domain" description="Asparaginase/glutaminase C-terminal" evidence="10">
    <location>
        <begin position="203"/>
        <end position="308"/>
    </location>
</feature>
<evidence type="ECO:0000259" key="9">
    <source>
        <dbReference type="Pfam" id="PF00710"/>
    </source>
</evidence>
<evidence type="ECO:0000256" key="1">
    <source>
        <dbReference type="ARBA" id="ARBA00010518"/>
    </source>
</evidence>
<dbReference type="CDD" id="cd08964">
    <property type="entry name" value="L-asparaginase_II"/>
    <property type="match status" value="1"/>
</dbReference>
<comment type="caution">
    <text evidence="11">The sequence shown here is derived from an EMBL/GenBank/DDBJ whole genome shotgun (WGS) entry which is preliminary data.</text>
</comment>
<dbReference type="AlphaFoldDB" id="A0A938YG76"/>
<dbReference type="Proteomes" id="UP000663801">
    <property type="component" value="Unassembled WGS sequence"/>
</dbReference>
<dbReference type="PROSITE" id="PS00917">
    <property type="entry name" value="ASN_GLN_ASE_2"/>
    <property type="match status" value="1"/>
</dbReference>
<dbReference type="InterPro" id="IPR036152">
    <property type="entry name" value="Asp/glu_Ase-like_sf"/>
</dbReference>
<reference evidence="11" key="1">
    <citation type="submission" date="2021-01" db="EMBL/GenBank/DDBJ databases">
        <title>KCTC 19127 draft genome.</title>
        <authorList>
            <person name="An D."/>
        </authorList>
    </citation>
    <scope>NUCLEOTIDE SEQUENCE</scope>
    <source>
        <strain evidence="11">KCTC 19127</strain>
    </source>
</reference>
<dbReference type="InterPro" id="IPR004550">
    <property type="entry name" value="AsnASE_II"/>
</dbReference>
<dbReference type="InterPro" id="IPR006034">
    <property type="entry name" value="Asparaginase/glutaminase-like"/>
</dbReference>
<keyword evidence="12" id="KW-1185">Reference proteome</keyword>
<evidence type="ECO:0000313" key="12">
    <source>
        <dbReference type="Proteomes" id="UP000663801"/>
    </source>
</evidence>
<dbReference type="SMART" id="SM00870">
    <property type="entry name" value="Asparaginase"/>
    <property type="match status" value="1"/>
</dbReference>
<dbReference type="InterPro" id="IPR027475">
    <property type="entry name" value="Asparaginase/glutaminase_AS2"/>
</dbReference>
<dbReference type="InterPro" id="IPR040919">
    <property type="entry name" value="Asparaginase_C"/>
</dbReference>
<dbReference type="PANTHER" id="PTHR11707">
    <property type="entry name" value="L-ASPARAGINASE"/>
    <property type="match status" value="1"/>
</dbReference>
<dbReference type="PIRSF" id="PIRSF001220">
    <property type="entry name" value="L-ASNase_gatD"/>
    <property type="match status" value="1"/>
</dbReference>
<comment type="similarity">
    <text evidence="1">Belongs to the asparaginase 1 family.</text>
</comment>
<dbReference type="GO" id="GO:0004067">
    <property type="term" value="F:asparaginase activity"/>
    <property type="evidence" value="ECO:0007669"/>
    <property type="project" value="UniProtKB-UniRule"/>
</dbReference>
<dbReference type="EMBL" id="JAERWL010000003">
    <property type="protein sequence ID" value="MBM9475327.1"/>
    <property type="molecule type" value="Genomic_DNA"/>
</dbReference>
<evidence type="ECO:0000256" key="6">
    <source>
        <dbReference type="PIRSR" id="PIRSR001220-2"/>
    </source>
</evidence>
<proteinExistence type="inferred from homology"/>
<dbReference type="Gene3D" id="3.40.50.1170">
    <property type="entry name" value="L-asparaginase, N-terminal domain"/>
    <property type="match status" value="1"/>
</dbReference>
<feature type="active site" evidence="7">
    <location>
        <position position="11"/>
    </location>
</feature>
<dbReference type="InterPro" id="IPR037152">
    <property type="entry name" value="L-asparaginase_N_sf"/>
</dbReference>
<dbReference type="RefSeq" id="WP_205255487.1">
    <property type="nucleotide sequence ID" value="NZ_BAAAPV010000001.1"/>
</dbReference>
<dbReference type="PROSITE" id="PS00144">
    <property type="entry name" value="ASN_GLN_ASE_1"/>
    <property type="match status" value="1"/>
</dbReference>
<sequence length="327" mass="32735">MRVSLVSTGGTIASRRGELGLEVADDVHDLVASLPTTTGIQIVPVDFSGRPSYGLSIADMLAAVRCVQAEFDSGSYAVVLTHGTDTLEEMAFLCGQYFPRDARLVLTGAQRAADVPDGDGARNLADAVAVATADVPVGPAIVMGGTAVAAIEGRKVHTSSLVAFSGGAAGASALVEAGVLLPLSTPSRGGLLADLPVPDDLPRVDLVTLSAGVDGTHLLASVEAGARGIVVEAFGSGNANTATLEAVQTAVGKGIPVLITSRTRNGVVRPVYGDGGGADLERAGAIFAGDLTGSRARIALALALAHSSADDGVAPLVHRMITAGAPC</sequence>
<dbReference type="InterPro" id="IPR020827">
    <property type="entry name" value="Asparaginase/glutaminase_AS1"/>
</dbReference>
<dbReference type="PROSITE" id="PS51732">
    <property type="entry name" value="ASN_GLN_ASE_3"/>
    <property type="match status" value="1"/>
</dbReference>
<dbReference type="PIRSF" id="PIRSF500176">
    <property type="entry name" value="L_ASNase"/>
    <property type="match status" value="1"/>
</dbReference>
<evidence type="ECO:0000256" key="3">
    <source>
        <dbReference type="ARBA" id="ARBA00022801"/>
    </source>
</evidence>
<keyword evidence="3" id="KW-0378">Hydrolase</keyword>
<organism evidence="11 12">
    <name type="scientific">Nakamurella flavida</name>
    <dbReference type="NCBI Taxonomy" id="363630"/>
    <lineage>
        <taxon>Bacteria</taxon>
        <taxon>Bacillati</taxon>
        <taxon>Actinomycetota</taxon>
        <taxon>Actinomycetes</taxon>
        <taxon>Nakamurellales</taxon>
        <taxon>Nakamurellaceae</taxon>
        <taxon>Nakamurella</taxon>
    </lineage>
</organism>
<evidence type="ECO:0000256" key="7">
    <source>
        <dbReference type="PROSITE-ProRule" id="PRU10099"/>
    </source>
</evidence>
<evidence type="ECO:0000313" key="11">
    <source>
        <dbReference type="EMBL" id="MBM9475327.1"/>
    </source>
</evidence>
<evidence type="ECO:0000256" key="5">
    <source>
        <dbReference type="PIRSR" id="PIRSR001220-1"/>
    </source>
</evidence>
<protein>
    <recommendedName>
        <fullName evidence="2">asparaginase</fullName>
        <ecNumber evidence="2">3.5.1.1</ecNumber>
    </recommendedName>
</protein>
<accession>A0A938YG76</accession>
<name>A0A938YG76_9ACTN</name>
<dbReference type="Gene3D" id="3.40.50.40">
    <property type="match status" value="1"/>
</dbReference>
<dbReference type="EC" id="3.5.1.1" evidence="2"/>
<dbReference type="GO" id="GO:0006528">
    <property type="term" value="P:asparagine metabolic process"/>
    <property type="evidence" value="ECO:0007669"/>
    <property type="project" value="InterPro"/>
</dbReference>
<dbReference type="PANTHER" id="PTHR11707:SF28">
    <property type="entry name" value="60 KDA LYSOPHOSPHOLIPASE"/>
    <property type="match status" value="1"/>
</dbReference>
<feature type="domain" description="L-asparaginase N-terminal" evidence="9">
    <location>
        <begin position="2"/>
        <end position="176"/>
    </location>
</feature>
<dbReference type="InterPro" id="IPR027474">
    <property type="entry name" value="L-asparaginase_N"/>
</dbReference>
<dbReference type="SFLD" id="SFLDS00057">
    <property type="entry name" value="Glutaminase/Asparaginase"/>
    <property type="match status" value="1"/>
</dbReference>
<dbReference type="InterPro" id="IPR027473">
    <property type="entry name" value="L-asparaginase_C"/>
</dbReference>
<evidence type="ECO:0000256" key="4">
    <source>
        <dbReference type="ARBA" id="ARBA00049366"/>
    </source>
</evidence>
<feature type="active site" description="O-isoaspartyl threonine intermediate" evidence="5">
    <location>
        <position position="11"/>
    </location>
</feature>
<dbReference type="PRINTS" id="PR00139">
    <property type="entry name" value="ASNGLNASE"/>
</dbReference>
<dbReference type="SUPFAM" id="SSF53774">
    <property type="entry name" value="Glutaminase/Asparaginase"/>
    <property type="match status" value="1"/>
</dbReference>
<evidence type="ECO:0000256" key="8">
    <source>
        <dbReference type="PROSITE-ProRule" id="PRU10100"/>
    </source>
</evidence>
<dbReference type="Pfam" id="PF17763">
    <property type="entry name" value="Asparaginase_C"/>
    <property type="match status" value="1"/>
</dbReference>
<evidence type="ECO:0000256" key="2">
    <source>
        <dbReference type="ARBA" id="ARBA00012920"/>
    </source>
</evidence>